<name>A0A1J8QEY7_9AGAM</name>
<sequence length="104" mass="11409">MPIPKFSWYKIFNLPNVIPVRSRTKNNRTQRNSTHGEPDRGSFVPGISNHSACPSPTPVSTSPLVHDVSACREPASCEVPTVSSDSESFLRRASDMAQLFLPVA</sequence>
<organism evidence="2 3">
    <name type="scientific">Rhizopogon vesiculosus</name>
    <dbReference type="NCBI Taxonomy" id="180088"/>
    <lineage>
        <taxon>Eukaryota</taxon>
        <taxon>Fungi</taxon>
        <taxon>Dikarya</taxon>
        <taxon>Basidiomycota</taxon>
        <taxon>Agaricomycotina</taxon>
        <taxon>Agaricomycetes</taxon>
        <taxon>Agaricomycetidae</taxon>
        <taxon>Boletales</taxon>
        <taxon>Suillineae</taxon>
        <taxon>Rhizopogonaceae</taxon>
        <taxon>Rhizopogon</taxon>
    </lineage>
</organism>
<evidence type="ECO:0000313" key="3">
    <source>
        <dbReference type="Proteomes" id="UP000183567"/>
    </source>
</evidence>
<feature type="region of interest" description="Disordered" evidence="1">
    <location>
        <begin position="22"/>
        <end position="59"/>
    </location>
</feature>
<dbReference type="Proteomes" id="UP000183567">
    <property type="component" value="Unassembled WGS sequence"/>
</dbReference>
<accession>A0A1J8QEY7</accession>
<evidence type="ECO:0000313" key="2">
    <source>
        <dbReference type="EMBL" id="OJA10324.1"/>
    </source>
</evidence>
<dbReference type="EMBL" id="LVVM01005528">
    <property type="protein sequence ID" value="OJA10324.1"/>
    <property type="molecule type" value="Genomic_DNA"/>
</dbReference>
<dbReference type="AlphaFoldDB" id="A0A1J8QEY7"/>
<evidence type="ECO:0000256" key="1">
    <source>
        <dbReference type="SAM" id="MobiDB-lite"/>
    </source>
</evidence>
<gene>
    <name evidence="2" type="ORF">AZE42_09737</name>
</gene>
<dbReference type="OrthoDB" id="10408673at2759"/>
<reference evidence="2 3" key="1">
    <citation type="submission" date="2016-03" db="EMBL/GenBank/DDBJ databases">
        <title>Comparative genomics of the ectomycorrhizal sister species Rhizopogon vinicolor and Rhizopogon vesiculosus (Basidiomycota: Boletales) reveals a divergence of the mating type B locus.</title>
        <authorList>
            <person name="Mujic A.B."/>
            <person name="Kuo A."/>
            <person name="Tritt A."/>
            <person name="Lipzen A."/>
            <person name="Chen C."/>
            <person name="Johnson J."/>
            <person name="Sharma A."/>
            <person name="Barry K."/>
            <person name="Grigoriev I.V."/>
            <person name="Spatafora J.W."/>
        </authorList>
    </citation>
    <scope>NUCLEOTIDE SEQUENCE [LARGE SCALE GENOMIC DNA]</scope>
    <source>
        <strain evidence="2 3">AM-OR11-056</strain>
    </source>
</reference>
<keyword evidence="3" id="KW-1185">Reference proteome</keyword>
<protein>
    <submittedName>
        <fullName evidence="2">Uncharacterized protein</fullName>
    </submittedName>
</protein>
<comment type="caution">
    <text evidence="2">The sequence shown here is derived from an EMBL/GenBank/DDBJ whole genome shotgun (WGS) entry which is preliminary data.</text>
</comment>
<proteinExistence type="predicted"/>